<name>A0A8J2KUM3_9HEXA</name>
<evidence type="ECO:0000256" key="1">
    <source>
        <dbReference type="SAM" id="MobiDB-lite"/>
    </source>
</evidence>
<dbReference type="Proteomes" id="UP000708208">
    <property type="component" value="Unassembled WGS sequence"/>
</dbReference>
<feature type="region of interest" description="Disordered" evidence="1">
    <location>
        <begin position="35"/>
        <end position="59"/>
    </location>
</feature>
<organism evidence="2 3">
    <name type="scientific">Allacma fusca</name>
    <dbReference type="NCBI Taxonomy" id="39272"/>
    <lineage>
        <taxon>Eukaryota</taxon>
        <taxon>Metazoa</taxon>
        <taxon>Ecdysozoa</taxon>
        <taxon>Arthropoda</taxon>
        <taxon>Hexapoda</taxon>
        <taxon>Collembola</taxon>
        <taxon>Symphypleona</taxon>
        <taxon>Sminthuridae</taxon>
        <taxon>Allacma</taxon>
    </lineage>
</organism>
<dbReference type="AlphaFoldDB" id="A0A8J2KUM3"/>
<evidence type="ECO:0000313" key="3">
    <source>
        <dbReference type="Proteomes" id="UP000708208"/>
    </source>
</evidence>
<protein>
    <submittedName>
        <fullName evidence="2">Uncharacterized protein</fullName>
    </submittedName>
</protein>
<sequence length="116" mass="12743">MDGMGNSLPEPEPALSFGKMRIVERNSWKRRIDLREVDETREEPTDAESELSTALSTPQLTPSIQRHFCGVLRPLSHSSLPPSQWKSELCGGPAQGAPQLSLSLSLFRSLPVSSSI</sequence>
<keyword evidence="3" id="KW-1185">Reference proteome</keyword>
<gene>
    <name evidence="2" type="ORF">AFUS01_LOCUS32164</name>
</gene>
<accession>A0A8J2KUM3</accession>
<proteinExistence type="predicted"/>
<dbReference type="EMBL" id="CAJVCH010523309">
    <property type="protein sequence ID" value="CAG7821858.1"/>
    <property type="molecule type" value="Genomic_DNA"/>
</dbReference>
<comment type="caution">
    <text evidence="2">The sequence shown here is derived from an EMBL/GenBank/DDBJ whole genome shotgun (WGS) entry which is preliminary data.</text>
</comment>
<reference evidence="2" key="1">
    <citation type="submission" date="2021-06" db="EMBL/GenBank/DDBJ databases">
        <authorList>
            <person name="Hodson N. C."/>
            <person name="Mongue J. A."/>
            <person name="Jaron S. K."/>
        </authorList>
    </citation>
    <scope>NUCLEOTIDE SEQUENCE</scope>
</reference>
<feature type="compositionally biased region" description="Polar residues" evidence="1">
    <location>
        <begin position="50"/>
        <end position="59"/>
    </location>
</feature>
<feature type="compositionally biased region" description="Basic and acidic residues" evidence="1">
    <location>
        <begin position="35"/>
        <end position="44"/>
    </location>
</feature>
<evidence type="ECO:0000313" key="2">
    <source>
        <dbReference type="EMBL" id="CAG7821858.1"/>
    </source>
</evidence>